<comment type="caution">
    <text evidence="4">The sequence shown here is derived from an EMBL/GenBank/DDBJ whole genome shotgun (WGS) entry which is preliminary data.</text>
</comment>
<gene>
    <name evidence="4" type="ORF">INT45_007996</name>
</gene>
<sequence length="269" mass="31092">MRRLDITMGNLNKKVLLLLIDNAPSHKVPSLKNVEIMTLPPNTTSVYQPLDAGIIAAFKKQYRATQYRTAGQKYRNHQLGQLYDVDQLTAMKWARNAWAGISQETIHSCWVKTGLLNFETEQERELKEAAAEADRRLSNELDILLAEVHHDSSGIESIELIPDEESKDIHATILVDELINDAVIDVDIATQEEEEQHNQQWHHDQQEQQDPTYTRKEQKEHINDFLKKIVVDHESDLQVIKLLQEKIERLKSEEQKNAQQTSIISFLKK</sequence>
<evidence type="ECO:0000256" key="2">
    <source>
        <dbReference type="SAM" id="MobiDB-lite"/>
    </source>
</evidence>
<dbReference type="OrthoDB" id="2392502at2759"/>
<dbReference type="GO" id="GO:0003677">
    <property type="term" value="F:DNA binding"/>
    <property type="evidence" value="ECO:0007669"/>
    <property type="project" value="TreeGrafter"/>
</dbReference>
<evidence type="ECO:0000256" key="1">
    <source>
        <dbReference type="SAM" id="Coils"/>
    </source>
</evidence>
<accession>A0A8H7V973</accession>
<name>A0A8H7V973_9FUNG</name>
<dbReference type="InterPro" id="IPR004875">
    <property type="entry name" value="DDE_SF_endonuclease_dom"/>
</dbReference>
<evidence type="ECO:0000313" key="4">
    <source>
        <dbReference type="EMBL" id="KAG2214836.1"/>
    </source>
</evidence>
<keyword evidence="1" id="KW-0175">Coiled coil</keyword>
<feature type="coiled-coil region" evidence="1">
    <location>
        <begin position="233"/>
        <end position="260"/>
    </location>
</feature>
<dbReference type="Pfam" id="PF03184">
    <property type="entry name" value="DDE_1"/>
    <property type="match status" value="1"/>
</dbReference>
<dbReference type="Proteomes" id="UP000646827">
    <property type="component" value="Unassembled WGS sequence"/>
</dbReference>
<protein>
    <recommendedName>
        <fullName evidence="3">DDE-1 domain-containing protein</fullName>
    </recommendedName>
</protein>
<dbReference type="PANTHER" id="PTHR19303:SF73">
    <property type="entry name" value="PROTEIN PDC2"/>
    <property type="match status" value="1"/>
</dbReference>
<dbReference type="EMBL" id="JAEPRB010000573">
    <property type="protein sequence ID" value="KAG2214836.1"/>
    <property type="molecule type" value="Genomic_DNA"/>
</dbReference>
<evidence type="ECO:0000259" key="3">
    <source>
        <dbReference type="Pfam" id="PF03184"/>
    </source>
</evidence>
<organism evidence="4 5">
    <name type="scientific">Circinella minor</name>
    <dbReference type="NCBI Taxonomy" id="1195481"/>
    <lineage>
        <taxon>Eukaryota</taxon>
        <taxon>Fungi</taxon>
        <taxon>Fungi incertae sedis</taxon>
        <taxon>Mucoromycota</taxon>
        <taxon>Mucoromycotina</taxon>
        <taxon>Mucoromycetes</taxon>
        <taxon>Mucorales</taxon>
        <taxon>Lichtheimiaceae</taxon>
        <taxon>Circinella</taxon>
    </lineage>
</organism>
<keyword evidence="5" id="KW-1185">Reference proteome</keyword>
<dbReference type="InterPro" id="IPR050863">
    <property type="entry name" value="CenT-Element_Derived"/>
</dbReference>
<evidence type="ECO:0000313" key="5">
    <source>
        <dbReference type="Proteomes" id="UP000646827"/>
    </source>
</evidence>
<dbReference type="PANTHER" id="PTHR19303">
    <property type="entry name" value="TRANSPOSON"/>
    <property type="match status" value="1"/>
</dbReference>
<reference evidence="4 5" key="1">
    <citation type="submission" date="2020-12" db="EMBL/GenBank/DDBJ databases">
        <title>Metabolic potential, ecology and presence of endohyphal bacteria is reflected in genomic diversity of Mucoromycotina.</title>
        <authorList>
            <person name="Muszewska A."/>
            <person name="Okrasinska A."/>
            <person name="Steczkiewicz K."/>
            <person name="Drgas O."/>
            <person name="Orlowska M."/>
            <person name="Perlinska-Lenart U."/>
            <person name="Aleksandrzak-Piekarczyk T."/>
            <person name="Szatraj K."/>
            <person name="Zielenkiewicz U."/>
            <person name="Pilsyk S."/>
            <person name="Malc E."/>
            <person name="Mieczkowski P."/>
            <person name="Kruszewska J.S."/>
            <person name="Biernat P."/>
            <person name="Pawlowska J."/>
        </authorList>
    </citation>
    <scope>NUCLEOTIDE SEQUENCE [LARGE SCALE GENOMIC DNA]</scope>
    <source>
        <strain evidence="4 5">CBS 142.35</strain>
    </source>
</reference>
<dbReference type="GO" id="GO:0005634">
    <property type="term" value="C:nucleus"/>
    <property type="evidence" value="ECO:0007669"/>
    <property type="project" value="TreeGrafter"/>
</dbReference>
<feature type="region of interest" description="Disordered" evidence="2">
    <location>
        <begin position="193"/>
        <end position="215"/>
    </location>
</feature>
<dbReference type="AlphaFoldDB" id="A0A8H7V973"/>
<feature type="domain" description="DDE-1" evidence="3">
    <location>
        <begin position="5"/>
        <end position="110"/>
    </location>
</feature>
<proteinExistence type="predicted"/>